<dbReference type="Proteomes" id="UP000179179">
    <property type="component" value="Unassembled WGS sequence"/>
</dbReference>
<feature type="signal peptide" evidence="1">
    <location>
        <begin position="1"/>
        <end position="18"/>
    </location>
</feature>
<dbReference type="GeneID" id="34448328"/>
<feature type="chain" id="PRO_5009534418" evidence="1">
    <location>
        <begin position="19"/>
        <end position="118"/>
    </location>
</feature>
<sequence>MRFLTTLLISTCVISASAVAVDTPPPFIQQRPPTPPPKSVCHCQDPRNPNVNGKTELCCMKHSGALTTAKNGQPVCQHFKNQAGKTAFMECCQPSASSLADVRFANGKPALHDYAVCT</sequence>
<protein>
    <submittedName>
        <fullName evidence="2">Uncharacterized protein</fullName>
    </submittedName>
</protein>
<dbReference type="RefSeq" id="XP_022389863.1">
    <property type="nucleotide sequence ID" value="XM_022532067.1"/>
</dbReference>
<evidence type="ECO:0000256" key="1">
    <source>
        <dbReference type="SAM" id="SignalP"/>
    </source>
</evidence>
<comment type="caution">
    <text evidence="2">The sequence shown here is derived from an EMBL/GenBank/DDBJ whole genome shotgun (WGS) entry which is preliminary data.</text>
</comment>
<evidence type="ECO:0000313" key="3">
    <source>
        <dbReference type="Proteomes" id="UP000179179"/>
    </source>
</evidence>
<dbReference type="OrthoDB" id="10341741at2759"/>
<evidence type="ECO:0000313" key="2">
    <source>
        <dbReference type="EMBL" id="OGM46146.1"/>
    </source>
</evidence>
<gene>
    <name evidence="2" type="ORF">ABOM_004938</name>
</gene>
<dbReference type="EMBL" id="LYCR01000034">
    <property type="protein sequence ID" value="OGM46146.1"/>
    <property type="molecule type" value="Genomic_DNA"/>
</dbReference>
<keyword evidence="3" id="KW-1185">Reference proteome</keyword>
<name>A0A1F8A346_9EURO</name>
<organism evidence="2 3">
    <name type="scientific">Aspergillus bombycis</name>
    <dbReference type="NCBI Taxonomy" id="109264"/>
    <lineage>
        <taxon>Eukaryota</taxon>
        <taxon>Fungi</taxon>
        <taxon>Dikarya</taxon>
        <taxon>Ascomycota</taxon>
        <taxon>Pezizomycotina</taxon>
        <taxon>Eurotiomycetes</taxon>
        <taxon>Eurotiomycetidae</taxon>
        <taxon>Eurotiales</taxon>
        <taxon>Aspergillaceae</taxon>
        <taxon>Aspergillus</taxon>
    </lineage>
</organism>
<accession>A0A1F8A346</accession>
<dbReference type="AlphaFoldDB" id="A0A1F8A346"/>
<reference evidence="2 3" key="1">
    <citation type="journal article" date="2016" name="Genome Biol. Evol.">
        <title>Draft genome sequence of an aflatoxigenic Aspergillus species, A. bombycis.</title>
        <authorList>
            <person name="Moore G.G."/>
            <person name="Mack B.M."/>
            <person name="Beltz S.B."/>
            <person name="Gilbert M.K."/>
        </authorList>
    </citation>
    <scope>NUCLEOTIDE SEQUENCE [LARGE SCALE GENOMIC DNA]</scope>
    <source>
        <strain evidence="3">NRRL 26010</strain>
    </source>
</reference>
<proteinExistence type="predicted"/>
<keyword evidence="1" id="KW-0732">Signal</keyword>